<organism evidence="3 4">
    <name type="scientific">Vanilla planifolia</name>
    <name type="common">Vanilla</name>
    <dbReference type="NCBI Taxonomy" id="51239"/>
    <lineage>
        <taxon>Eukaryota</taxon>
        <taxon>Viridiplantae</taxon>
        <taxon>Streptophyta</taxon>
        <taxon>Embryophyta</taxon>
        <taxon>Tracheophyta</taxon>
        <taxon>Spermatophyta</taxon>
        <taxon>Magnoliopsida</taxon>
        <taxon>Liliopsida</taxon>
        <taxon>Asparagales</taxon>
        <taxon>Orchidaceae</taxon>
        <taxon>Vanilloideae</taxon>
        <taxon>Vanilleae</taxon>
        <taxon>Vanilla</taxon>
    </lineage>
</organism>
<dbReference type="Proteomes" id="UP000639772">
    <property type="component" value="Chromosome 12"/>
</dbReference>
<dbReference type="EMBL" id="JADCNM010000012">
    <property type="protein sequence ID" value="KAG0458871.1"/>
    <property type="molecule type" value="Genomic_DNA"/>
</dbReference>
<reference evidence="3 4" key="1">
    <citation type="journal article" date="2020" name="Nat. Food">
        <title>A phased Vanilla planifolia genome enables genetic improvement of flavour and production.</title>
        <authorList>
            <person name="Hasing T."/>
            <person name="Tang H."/>
            <person name="Brym M."/>
            <person name="Khazi F."/>
            <person name="Huang T."/>
            <person name="Chambers A.H."/>
        </authorList>
    </citation>
    <scope>NUCLEOTIDE SEQUENCE [LARGE SCALE GENOMIC DNA]</scope>
    <source>
        <tissue evidence="3">Leaf</tissue>
    </source>
</reference>
<dbReference type="InterPro" id="IPR036312">
    <property type="entry name" value="Bifun_inhib/LTP/seed_sf"/>
</dbReference>
<proteinExistence type="predicted"/>
<accession>A0A835PRE7</accession>
<dbReference type="Pfam" id="PF14547">
    <property type="entry name" value="Hydrophob_seed"/>
    <property type="match status" value="1"/>
</dbReference>
<evidence type="ECO:0000259" key="2">
    <source>
        <dbReference type="Pfam" id="PF14547"/>
    </source>
</evidence>
<dbReference type="Gene3D" id="1.10.110.10">
    <property type="entry name" value="Plant lipid-transfer and hydrophobic proteins"/>
    <property type="match status" value="1"/>
</dbReference>
<dbReference type="AlphaFoldDB" id="A0A835PRE7"/>
<name>A0A835PRE7_VANPL</name>
<sequence>MASKAVFLLLAHLLFFTATRTVACGGGCPPPPKPPKPCPPGPGPNPSGKCPIDTIKLGGCANVLNGLINVTLGKPPKTPCCSLIEGLADLEAAVCLCTVLKETSSALASTCPSTSASSSTIALLISIPMTDEVIDKYDDEKP</sequence>
<dbReference type="InterPro" id="IPR051636">
    <property type="entry name" value="Plant_LTP/defense-related"/>
</dbReference>
<feature type="signal peptide" evidence="1">
    <location>
        <begin position="1"/>
        <end position="24"/>
    </location>
</feature>
<feature type="chain" id="PRO_5032966334" description="Hydrophobic seed protein domain-containing protein" evidence="1">
    <location>
        <begin position="25"/>
        <end position="142"/>
    </location>
</feature>
<gene>
    <name evidence="3" type="ORF">HPP92_021999</name>
</gene>
<dbReference type="SUPFAM" id="SSF47699">
    <property type="entry name" value="Bifunctional inhibitor/lipid-transfer protein/seed storage 2S albumin"/>
    <property type="match status" value="1"/>
</dbReference>
<keyword evidence="1" id="KW-0732">Signal</keyword>
<dbReference type="OrthoDB" id="782444at2759"/>
<dbReference type="PANTHER" id="PTHR31731">
    <property type="match status" value="1"/>
</dbReference>
<evidence type="ECO:0000313" key="4">
    <source>
        <dbReference type="Proteomes" id="UP000639772"/>
    </source>
</evidence>
<protein>
    <recommendedName>
        <fullName evidence="2">Hydrophobic seed protein domain-containing protein</fullName>
    </recommendedName>
</protein>
<evidence type="ECO:0000256" key="1">
    <source>
        <dbReference type="SAM" id="SignalP"/>
    </source>
</evidence>
<comment type="caution">
    <text evidence="3">The sequence shown here is derived from an EMBL/GenBank/DDBJ whole genome shotgun (WGS) entry which is preliminary data.</text>
</comment>
<dbReference type="CDD" id="cd01958">
    <property type="entry name" value="HPS_like"/>
    <property type="match status" value="1"/>
</dbReference>
<dbReference type="InterPro" id="IPR027923">
    <property type="entry name" value="Hydrophob_seed_dom"/>
</dbReference>
<feature type="domain" description="Hydrophobic seed protein" evidence="2">
    <location>
        <begin position="50"/>
        <end position="109"/>
    </location>
</feature>
<evidence type="ECO:0000313" key="3">
    <source>
        <dbReference type="EMBL" id="KAG0458871.1"/>
    </source>
</evidence>